<dbReference type="NCBIfam" id="NF003549">
    <property type="entry name" value="PRK05205.1-5"/>
    <property type="match status" value="1"/>
</dbReference>
<dbReference type="InterPro" id="IPR050137">
    <property type="entry name" value="PyrR_bifunctional"/>
</dbReference>
<dbReference type="InterPro" id="IPR029057">
    <property type="entry name" value="PRTase-like"/>
</dbReference>
<dbReference type="CDD" id="cd06223">
    <property type="entry name" value="PRTases_typeI"/>
    <property type="match status" value="1"/>
</dbReference>
<gene>
    <name evidence="5" type="primary">pyrR</name>
    <name evidence="5" type="ORF">ENG14_04935</name>
</gene>
<keyword evidence="5" id="KW-0328">Glycosyltransferase</keyword>
<evidence type="ECO:0000256" key="1">
    <source>
        <dbReference type="ARBA" id="ARBA00005565"/>
    </source>
</evidence>
<keyword evidence="3" id="KW-0804">Transcription</keyword>
<feature type="non-terminal residue" evidence="5">
    <location>
        <position position="145"/>
    </location>
</feature>
<dbReference type="Pfam" id="PF00156">
    <property type="entry name" value="Pribosyltran"/>
    <property type="match status" value="1"/>
</dbReference>
<dbReference type="InterPro" id="IPR000836">
    <property type="entry name" value="PRTase_dom"/>
</dbReference>
<evidence type="ECO:0000256" key="2">
    <source>
        <dbReference type="ARBA" id="ARBA00023015"/>
    </source>
</evidence>
<comment type="similarity">
    <text evidence="1">Belongs to the purine/pyrimidine phosphoribosyltransferase family. PyrR subfamily.</text>
</comment>
<proteinExistence type="inferred from homology"/>
<protein>
    <submittedName>
        <fullName evidence="5">Bifunctional pyr operon transcriptional regulator/uracil phosphoribosyltransferase PyrR</fullName>
        <ecNumber evidence="5">2.4.2.9</ecNumber>
    </submittedName>
</protein>
<dbReference type="PANTHER" id="PTHR11608">
    <property type="entry name" value="BIFUNCTIONAL PROTEIN PYRR"/>
    <property type="match status" value="1"/>
</dbReference>
<evidence type="ECO:0000259" key="4">
    <source>
        <dbReference type="Pfam" id="PF00156"/>
    </source>
</evidence>
<feature type="domain" description="Phosphoribosyltransferase" evidence="4">
    <location>
        <begin position="12"/>
        <end position="143"/>
    </location>
</feature>
<dbReference type="EMBL" id="DQZW01000234">
    <property type="protein sequence ID" value="HDL90229.1"/>
    <property type="molecule type" value="Genomic_DNA"/>
</dbReference>
<reference evidence="5" key="1">
    <citation type="journal article" date="2020" name="mSystems">
        <title>Genome- and Community-Level Interaction Insights into Carbon Utilization and Element Cycling Functions of Hydrothermarchaeota in Hydrothermal Sediment.</title>
        <authorList>
            <person name="Zhou Z."/>
            <person name="Liu Y."/>
            <person name="Xu W."/>
            <person name="Pan J."/>
            <person name="Luo Z.H."/>
            <person name="Li M."/>
        </authorList>
    </citation>
    <scope>NUCLEOTIDE SEQUENCE [LARGE SCALE GENOMIC DNA]</scope>
    <source>
        <strain evidence="5">HyVt-19</strain>
    </source>
</reference>
<dbReference type="EC" id="2.4.2.9" evidence="5"/>
<evidence type="ECO:0000313" key="5">
    <source>
        <dbReference type="EMBL" id="HDL90229.1"/>
    </source>
</evidence>
<dbReference type="Proteomes" id="UP000886355">
    <property type="component" value="Unassembled WGS sequence"/>
</dbReference>
<keyword evidence="5" id="KW-0808">Transferase</keyword>
<dbReference type="GO" id="GO:0004845">
    <property type="term" value="F:uracil phosphoribosyltransferase activity"/>
    <property type="evidence" value="ECO:0007669"/>
    <property type="project" value="UniProtKB-EC"/>
</dbReference>
<dbReference type="SUPFAM" id="SSF53271">
    <property type="entry name" value="PRTase-like"/>
    <property type="match status" value="1"/>
</dbReference>
<dbReference type="Gene3D" id="3.40.50.2020">
    <property type="match status" value="1"/>
</dbReference>
<accession>A0A7C0WSE6</accession>
<organism evidence="5">
    <name type="scientific">Thermodesulforhabdus norvegica</name>
    <dbReference type="NCBI Taxonomy" id="39841"/>
    <lineage>
        <taxon>Bacteria</taxon>
        <taxon>Pseudomonadati</taxon>
        <taxon>Thermodesulfobacteriota</taxon>
        <taxon>Syntrophobacteria</taxon>
        <taxon>Syntrophobacterales</taxon>
        <taxon>Thermodesulforhabdaceae</taxon>
        <taxon>Thermodesulforhabdus</taxon>
    </lineage>
</organism>
<dbReference type="AlphaFoldDB" id="A0A7C0WSE6"/>
<dbReference type="PANTHER" id="PTHR11608:SF0">
    <property type="entry name" value="BIFUNCTIONAL PROTEIN PYRR"/>
    <property type="match status" value="1"/>
</dbReference>
<dbReference type="FunFam" id="3.40.50.2020:FF:000020">
    <property type="entry name" value="Bifunctional protein PyrR"/>
    <property type="match status" value="1"/>
</dbReference>
<name>A0A7C0WSE6_9BACT</name>
<comment type="caution">
    <text evidence="5">The sequence shown here is derived from an EMBL/GenBank/DDBJ whole genome shotgun (WGS) entry which is preliminary data.</text>
</comment>
<sequence length="145" mass="16198">MKKQAIVCGESEIKKAVGDMADEIINDFNVVGNLVIVGIHTRGVFLARRIQRRIQLRTGVDVPVGTLDITLYRDDWTKLHGYPIVRSTHIPVPLDNRDVVLIDDVLFTGRTVRSALDALVDFGRPQLVHLAVLVDRGHRELPICA</sequence>
<keyword evidence="2" id="KW-0805">Transcription regulation</keyword>
<evidence type="ECO:0000256" key="3">
    <source>
        <dbReference type="ARBA" id="ARBA00023163"/>
    </source>
</evidence>